<dbReference type="Gene3D" id="3.30.2380.10">
    <property type="entry name" value="CGI121/TPRKB"/>
    <property type="match status" value="1"/>
</dbReference>
<evidence type="ECO:0000256" key="6">
    <source>
        <dbReference type="ARBA" id="ARBA00023242"/>
    </source>
</evidence>
<dbReference type="GO" id="GO:0000408">
    <property type="term" value="C:EKC/KEOPS complex"/>
    <property type="evidence" value="ECO:0007669"/>
    <property type="project" value="TreeGrafter"/>
</dbReference>
<accession>A0AA40ANT1</accession>
<evidence type="ECO:0000256" key="7">
    <source>
        <dbReference type="ARBA" id="ARBA00025043"/>
    </source>
</evidence>
<dbReference type="GO" id="GO:0002949">
    <property type="term" value="P:tRNA threonylcarbamoyladenosine modification"/>
    <property type="evidence" value="ECO:0007669"/>
    <property type="project" value="TreeGrafter"/>
</dbReference>
<evidence type="ECO:0000256" key="8">
    <source>
        <dbReference type="RuleBase" id="RU004398"/>
    </source>
</evidence>
<keyword evidence="9" id="KW-0808">Transferase</keyword>
<dbReference type="InterPro" id="IPR013926">
    <property type="entry name" value="CGI121/TPRKB"/>
</dbReference>
<dbReference type="AlphaFoldDB" id="A0AA40ANT1"/>
<comment type="function">
    <text evidence="7">Component of the EKC/KEOPS complex that is required for the formation of a threonylcarbamoyl group on adenosine at position 37 (t(6)A37) in tRNAs that read codons beginning with adenine. The complex is probably involved in the transfer of the threonylcarbamoyl moiety of threonylcarbamoyl-AMP (TC-AMP) to the N6 group of A37. CGI121 acts as an allosteric effector that regulates the t(6)A activity of the complex. The EKC/KEOPS complex also promotes both telomere uncapping and telomere elongation. The complex is required for efficient recruitment of transcriptional coactivators. CGI121 is not required for tRNA modification.</text>
</comment>
<dbReference type="PANTHER" id="PTHR15840">
    <property type="entry name" value="CGI-121 FAMILY MEMBER"/>
    <property type="match status" value="1"/>
</dbReference>
<protein>
    <recommendedName>
        <fullName evidence="4">EKC/KEOPS complex subunit CGI121</fullName>
    </recommendedName>
    <alternativeName>
        <fullName evidence="3">EKC/KEOPS complex subunit cgi121</fullName>
    </alternativeName>
</protein>
<organism evidence="9 10">
    <name type="scientific">Lasiosphaeris hirsuta</name>
    <dbReference type="NCBI Taxonomy" id="260670"/>
    <lineage>
        <taxon>Eukaryota</taxon>
        <taxon>Fungi</taxon>
        <taxon>Dikarya</taxon>
        <taxon>Ascomycota</taxon>
        <taxon>Pezizomycotina</taxon>
        <taxon>Sordariomycetes</taxon>
        <taxon>Sordariomycetidae</taxon>
        <taxon>Sordariales</taxon>
        <taxon>Lasiosphaeriaceae</taxon>
        <taxon>Lasiosphaeris</taxon>
    </lineage>
</organism>
<comment type="caution">
    <text evidence="9">The sequence shown here is derived from an EMBL/GenBank/DDBJ whole genome shotgun (WGS) entry which is preliminary data.</text>
</comment>
<comment type="similarity">
    <text evidence="2 8">Belongs to the CGI121/TPRKB family.</text>
</comment>
<comment type="subcellular location">
    <subcellularLocation>
        <location evidence="1">Nucleus</location>
    </subcellularLocation>
</comment>
<evidence type="ECO:0000256" key="3">
    <source>
        <dbReference type="ARBA" id="ARBA00015316"/>
    </source>
</evidence>
<dbReference type="GO" id="GO:0016301">
    <property type="term" value="F:kinase activity"/>
    <property type="evidence" value="ECO:0007669"/>
    <property type="project" value="UniProtKB-KW"/>
</dbReference>
<evidence type="ECO:0000256" key="1">
    <source>
        <dbReference type="ARBA" id="ARBA00004123"/>
    </source>
</evidence>
<dbReference type="Pfam" id="PF08617">
    <property type="entry name" value="CGI-121"/>
    <property type="match status" value="1"/>
</dbReference>
<sequence>MSLETIQIERVPGTHRVDAAFFRDVSNAEFLQSQLLGRNADFEYAFIDASSVASRLHLLSAVYHAVNTQLTGTLTTTNVHSEVVLSLSPSNNIAEAYRRWGITPAKTKDIIVVSPASTLPTPDEIEQRLREKVQGTPVPLSDEEISKSTDWPKLRKYYGLNGVPILAAITDEAVRVKEMERLIIMRMALRGL</sequence>
<name>A0AA40ANT1_9PEZI</name>
<keyword evidence="9" id="KW-0418">Kinase</keyword>
<dbReference type="EMBL" id="JAUKUA010000003">
    <property type="protein sequence ID" value="KAK0719249.1"/>
    <property type="molecule type" value="Genomic_DNA"/>
</dbReference>
<keyword evidence="6 8" id="KW-0539">Nucleus</keyword>
<dbReference type="GO" id="GO:0005829">
    <property type="term" value="C:cytosol"/>
    <property type="evidence" value="ECO:0007669"/>
    <property type="project" value="TreeGrafter"/>
</dbReference>
<dbReference type="PANTHER" id="PTHR15840:SF10">
    <property type="entry name" value="EKC_KEOPS COMPLEX SUBUNIT TPRKB"/>
    <property type="match status" value="1"/>
</dbReference>
<dbReference type="SUPFAM" id="SSF143870">
    <property type="entry name" value="PF0523-like"/>
    <property type="match status" value="1"/>
</dbReference>
<reference evidence="9" key="1">
    <citation type="submission" date="2023-06" db="EMBL/GenBank/DDBJ databases">
        <title>Genome-scale phylogeny and comparative genomics of the fungal order Sordariales.</title>
        <authorList>
            <consortium name="Lawrence Berkeley National Laboratory"/>
            <person name="Hensen N."/>
            <person name="Bonometti L."/>
            <person name="Westerberg I."/>
            <person name="Brannstrom I.O."/>
            <person name="Guillou S."/>
            <person name="Cros-Aarteil S."/>
            <person name="Calhoun S."/>
            <person name="Haridas S."/>
            <person name="Kuo A."/>
            <person name="Mondo S."/>
            <person name="Pangilinan J."/>
            <person name="Riley R."/>
            <person name="Labutti K."/>
            <person name="Andreopoulos B."/>
            <person name="Lipzen A."/>
            <person name="Chen C."/>
            <person name="Yanf M."/>
            <person name="Daum C."/>
            <person name="Ng V."/>
            <person name="Clum A."/>
            <person name="Steindorff A."/>
            <person name="Ohm R."/>
            <person name="Martin F."/>
            <person name="Silar P."/>
            <person name="Natvig D."/>
            <person name="Lalanne C."/>
            <person name="Gautier V."/>
            <person name="Ament-Velasquez S.L."/>
            <person name="Kruys A."/>
            <person name="Hutchinson M.I."/>
            <person name="Powell A.J."/>
            <person name="Barry K."/>
            <person name="Miller A.N."/>
            <person name="Grigoriev I.V."/>
            <person name="Debuchy R."/>
            <person name="Gladieux P."/>
            <person name="Thoren M.H."/>
            <person name="Johannesson H."/>
        </authorList>
    </citation>
    <scope>NUCLEOTIDE SEQUENCE</scope>
    <source>
        <strain evidence="9">SMH4607-1</strain>
    </source>
</reference>
<dbReference type="InterPro" id="IPR036504">
    <property type="entry name" value="CGI121/TPRKB_sf"/>
</dbReference>
<evidence type="ECO:0000256" key="5">
    <source>
        <dbReference type="ARBA" id="ARBA00022694"/>
    </source>
</evidence>
<gene>
    <name evidence="9" type="ORF">B0H67DRAFT_485980</name>
</gene>
<dbReference type="GO" id="GO:0005634">
    <property type="term" value="C:nucleus"/>
    <property type="evidence" value="ECO:0007669"/>
    <property type="project" value="UniProtKB-SubCell"/>
</dbReference>
<dbReference type="Proteomes" id="UP001172102">
    <property type="component" value="Unassembled WGS sequence"/>
</dbReference>
<keyword evidence="5" id="KW-0819">tRNA processing</keyword>
<keyword evidence="10" id="KW-1185">Reference proteome</keyword>
<evidence type="ECO:0000313" key="9">
    <source>
        <dbReference type="EMBL" id="KAK0719249.1"/>
    </source>
</evidence>
<evidence type="ECO:0000313" key="10">
    <source>
        <dbReference type="Proteomes" id="UP001172102"/>
    </source>
</evidence>
<evidence type="ECO:0000256" key="4">
    <source>
        <dbReference type="ARBA" id="ARBA00016009"/>
    </source>
</evidence>
<proteinExistence type="inferred from homology"/>
<evidence type="ECO:0000256" key="2">
    <source>
        <dbReference type="ARBA" id="ARBA00005546"/>
    </source>
</evidence>